<sequence length="132" mass="14338">MVHTRQPFCTIGAGPSGHVCINPDWIPAHKAQIKKKIGDHWGLLKAHNEGNWAEHFPAQPGAKRLGESTGGRVGWDHEFDPVRVRADFRDESRGQELGVFAEGGDDEVVARGGQRRRLGGGYGRFEGGDSGA</sequence>
<dbReference type="EMBL" id="GISG01287713">
    <property type="protein sequence ID" value="MBA4680594.1"/>
    <property type="molecule type" value="Transcribed_RNA"/>
</dbReference>
<feature type="compositionally biased region" description="Gly residues" evidence="1">
    <location>
        <begin position="119"/>
        <end position="132"/>
    </location>
</feature>
<evidence type="ECO:0000313" key="2">
    <source>
        <dbReference type="EMBL" id="MBA4680594.1"/>
    </source>
</evidence>
<proteinExistence type="predicted"/>
<name>A0A7C9B088_OPUST</name>
<accession>A0A7C9B088</accession>
<dbReference type="AlphaFoldDB" id="A0A7C9B088"/>
<feature type="region of interest" description="Disordered" evidence="1">
    <location>
        <begin position="54"/>
        <end position="76"/>
    </location>
</feature>
<reference evidence="2" key="1">
    <citation type="journal article" date="2013" name="J. Plant Res.">
        <title>Effect of fungi and light on seed germination of three Opuntia species from semiarid lands of central Mexico.</title>
        <authorList>
            <person name="Delgado-Sanchez P."/>
            <person name="Jimenez-Bremont J.F."/>
            <person name="Guerrero-Gonzalez Mde L."/>
            <person name="Flores J."/>
        </authorList>
    </citation>
    <scope>NUCLEOTIDE SEQUENCE</scope>
    <source>
        <tissue evidence="2">Cladode</tissue>
    </source>
</reference>
<organism evidence="2">
    <name type="scientific">Opuntia streptacantha</name>
    <name type="common">Prickly pear cactus</name>
    <name type="synonym">Opuntia cardona</name>
    <dbReference type="NCBI Taxonomy" id="393608"/>
    <lineage>
        <taxon>Eukaryota</taxon>
        <taxon>Viridiplantae</taxon>
        <taxon>Streptophyta</taxon>
        <taxon>Embryophyta</taxon>
        <taxon>Tracheophyta</taxon>
        <taxon>Spermatophyta</taxon>
        <taxon>Magnoliopsida</taxon>
        <taxon>eudicotyledons</taxon>
        <taxon>Gunneridae</taxon>
        <taxon>Pentapetalae</taxon>
        <taxon>Caryophyllales</taxon>
        <taxon>Cactineae</taxon>
        <taxon>Cactaceae</taxon>
        <taxon>Opuntioideae</taxon>
        <taxon>Opuntia</taxon>
    </lineage>
</organism>
<protein>
    <submittedName>
        <fullName evidence="2">Uncharacterized protein</fullName>
    </submittedName>
</protein>
<feature type="region of interest" description="Disordered" evidence="1">
    <location>
        <begin position="111"/>
        <end position="132"/>
    </location>
</feature>
<evidence type="ECO:0000256" key="1">
    <source>
        <dbReference type="SAM" id="MobiDB-lite"/>
    </source>
</evidence>
<reference evidence="2" key="2">
    <citation type="submission" date="2020-07" db="EMBL/GenBank/DDBJ databases">
        <authorList>
            <person name="Vera ALvarez R."/>
            <person name="Arias-Moreno D.M."/>
            <person name="Jimenez-Jacinto V."/>
            <person name="Jimenez-Bremont J.F."/>
            <person name="Swaminathan K."/>
            <person name="Moose S.P."/>
            <person name="Guerrero-Gonzalez M.L."/>
            <person name="Marino-Ramirez L."/>
            <person name="Landsman D."/>
            <person name="Rodriguez-Kessler M."/>
            <person name="Delgado-Sanchez P."/>
        </authorList>
    </citation>
    <scope>NUCLEOTIDE SEQUENCE</scope>
    <source>
        <tissue evidence="2">Cladode</tissue>
    </source>
</reference>